<evidence type="ECO:0000256" key="11">
    <source>
        <dbReference type="HAMAP-Rule" id="MF_00815"/>
    </source>
</evidence>
<dbReference type="PANTHER" id="PTHR11693">
    <property type="entry name" value="ATP SYNTHASE GAMMA CHAIN"/>
    <property type="match status" value="1"/>
</dbReference>
<evidence type="ECO:0000256" key="8">
    <source>
        <dbReference type="ARBA" id="ARBA00023196"/>
    </source>
</evidence>
<keyword evidence="13" id="KW-1185">Reference proteome</keyword>
<dbReference type="NCBIfam" id="TIGR01146">
    <property type="entry name" value="ATPsyn_F1gamma"/>
    <property type="match status" value="1"/>
</dbReference>
<dbReference type="GO" id="GO:0045259">
    <property type="term" value="C:proton-transporting ATP synthase complex"/>
    <property type="evidence" value="ECO:0007669"/>
    <property type="project" value="UniProtKB-KW"/>
</dbReference>
<reference evidence="13" key="1">
    <citation type="journal article" date="2010" name="Stand. Genomic Sci.">
        <title>Complete genome sequence of 'Thermobaculum terrenum' type strain (YNP1).</title>
        <authorList>
            <person name="Kiss H."/>
            <person name="Cleland D."/>
            <person name="Lapidus A."/>
            <person name="Lucas S."/>
            <person name="Glavina Del Rio T."/>
            <person name="Nolan M."/>
            <person name="Tice H."/>
            <person name="Han C."/>
            <person name="Goodwin L."/>
            <person name="Pitluck S."/>
            <person name="Liolios K."/>
            <person name="Ivanova N."/>
            <person name="Mavromatis K."/>
            <person name="Ovchinnikova G."/>
            <person name="Pati A."/>
            <person name="Chen A."/>
            <person name="Palaniappan K."/>
            <person name="Land M."/>
            <person name="Hauser L."/>
            <person name="Chang Y."/>
            <person name="Jeffries C."/>
            <person name="Lu M."/>
            <person name="Brettin T."/>
            <person name="Detter J."/>
            <person name="Goker M."/>
            <person name="Tindall B."/>
            <person name="Beck B."/>
            <person name="McDermott T."/>
            <person name="Woyke T."/>
            <person name="Bristow J."/>
            <person name="Eisen J."/>
            <person name="Markowitz V."/>
            <person name="Hugenholtz P."/>
            <person name="Kyrpides N."/>
            <person name="Klenk H."/>
            <person name="Cheng J."/>
        </authorList>
    </citation>
    <scope>NUCLEOTIDE SEQUENCE [LARGE SCALE GENOMIC DNA]</scope>
    <source>
        <strain evidence="13">ATCC BAA-798 / YNP1</strain>
    </source>
</reference>
<keyword evidence="12" id="KW-0378">Hydrolase</keyword>
<dbReference type="CDD" id="cd12151">
    <property type="entry name" value="F1-ATPase_gamma"/>
    <property type="match status" value="1"/>
</dbReference>
<keyword evidence="7 11" id="KW-0472">Membrane</keyword>
<keyword evidence="8 11" id="KW-0139">CF(1)</keyword>
<dbReference type="GO" id="GO:0016787">
    <property type="term" value="F:hydrolase activity"/>
    <property type="evidence" value="ECO:0007669"/>
    <property type="project" value="UniProtKB-KW"/>
</dbReference>
<keyword evidence="5 11" id="KW-0375">Hydrogen ion transport</keyword>
<protein>
    <recommendedName>
        <fullName evidence="11">ATP synthase gamma chain</fullName>
    </recommendedName>
    <alternativeName>
        <fullName evidence="11">ATP synthase F1 sector gamma subunit</fullName>
    </alternativeName>
    <alternativeName>
        <fullName evidence="11">F-ATPase gamma subunit</fullName>
    </alternativeName>
</protein>
<dbReference type="InterPro" id="IPR035968">
    <property type="entry name" value="ATP_synth_F1_ATPase_gsu"/>
</dbReference>
<comment type="function">
    <text evidence="1 11">Produces ATP from ADP in the presence of a proton gradient across the membrane. The gamma chain is believed to be important in regulating ATPase activity and the flow of protons through the CF(0) complex.</text>
</comment>
<evidence type="ECO:0000256" key="3">
    <source>
        <dbReference type="ARBA" id="ARBA00007681"/>
    </source>
</evidence>
<name>D1CDI1_THET1</name>
<dbReference type="EMBL" id="CP001825">
    <property type="protein sequence ID" value="ACZ40987.1"/>
    <property type="molecule type" value="Genomic_DNA"/>
</dbReference>
<dbReference type="Gene3D" id="1.10.287.80">
    <property type="entry name" value="ATP synthase, gamma subunit, helix hairpin domain"/>
    <property type="match status" value="2"/>
</dbReference>
<gene>
    <name evidence="11" type="primary">atpG</name>
    <name evidence="12" type="ordered locus">Tter_0064</name>
</gene>
<dbReference type="GO" id="GO:0009579">
    <property type="term" value="C:thylakoid"/>
    <property type="evidence" value="ECO:0007669"/>
    <property type="project" value="UniProtKB-SubCell"/>
</dbReference>
<proteinExistence type="inferred from homology"/>
<dbReference type="HAMAP" id="MF_00815">
    <property type="entry name" value="ATP_synth_gamma_bact"/>
    <property type="match status" value="1"/>
</dbReference>
<dbReference type="GO" id="GO:0042777">
    <property type="term" value="P:proton motive force-driven plasma membrane ATP synthesis"/>
    <property type="evidence" value="ECO:0007669"/>
    <property type="project" value="UniProtKB-UniRule"/>
</dbReference>
<evidence type="ECO:0000313" key="13">
    <source>
        <dbReference type="Proteomes" id="UP000000323"/>
    </source>
</evidence>
<comment type="subunit">
    <text evidence="11">F-type ATPases have 2 components, CF(1) - the catalytic core - and CF(0) - the membrane proton channel. CF(1) has five subunits: alpha(3), beta(3), gamma(1), delta(1), epsilon(1). CF(0) has three main subunits: a, b and c.</text>
</comment>
<sequence length="291" mass="32706">MPSTREIRRRIRSIRNTAQITRAMEMVAASRMRRAQQAVTASRPFSEKIRHVLADLGASTGGGDSVMHPLLERRPENRVTLILMTSDRGLAGSFNTNIIRTAINFMLDRQDQQVSVIAVGRKGRDYMVRRRRDLKAEFSNIGDLPGLDAITPVAHMIIDEFTSGQTDAVYLAYTEYITTLNQRPTLLKILPIEPPEVEEGRETKVPDYIFEPNPAMLLRALLPRYVEVQLYQALLESKASEHSARMVAMRNATDNANELVEELTLTYNKLRQANITKEIIEIASGAAALEG</sequence>
<dbReference type="NCBIfam" id="NF010709">
    <property type="entry name" value="PRK14111.1"/>
    <property type="match status" value="1"/>
</dbReference>
<keyword evidence="4 11" id="KW-0813">Transport</keyword>
<dbReference type="KEGG" id="ttr:Tter_0064"/>
<dbReference type="STRING" id="525904.Tter_0064"/>
<accession>D1CDI1</accession>
<dbReference type="GO" id="GO:0046933">
    <property type="term" value="F:proton-transporting ATP synthase activity, rotational mechanism"/>
    <property type="evidence" value="ECO:0007669"/>
    <property type="project" value="UniProtKB-UniRule"/>
</dbReference>
<dbReference type="InterPro" id="IPR000131">
    <property type="entry name" value="ATP_synth_F1_gsu"/>
</dbReference>
<dbReference type="SUPFAM" id="SSF52943">
    <property type="entry name" value="ATP synthase (F1-ATPase), gamma subunit"/>
    <property type="match status" value="1"/>
</dbReference>
<evidence type="ECO:0000313" key="12">
    <source>
        <dbReference type="EMBL" id="ACZ40987.1"/>
    </source>
</evidence>
<evidence type="ECO:0000256" key="9">
    <source>
        <dbReference type="ARBA" id="ARBA00023310"/>
    </source>
</evidence>
<evidence type="ECO:0000256" key="7">
    <source>
        <dbReference type="ARBA" id="ARBA00023136"/>
    </source>
</evidence>
<evidence type="ECO:0000256" key="6">
    <source>
        <dbReference type="ARBA" id="ARBA00023065"/>
    </source>
</evidence>
<evidence type="ECO:0000256" key="5">
    <source>
        <dbReference type="ARBA" id="ARBA00022781"/>
    </source>
</evidence>
<dbReference type="PANTHER" id="PTHR11693:SF22">
    <property type="entry name" value="ATP SYNTHASE SUBUNIT GAMMA, MITOCHONDRIAL"/>
    <property type="match status" value="1"/>
</dbReference>
<dbReference type="Gene3D" id="3.40.1380.10">
    <property type="match status" value="1"/>
</dbReference>
<keyword evidence="11" id="KW-1003">Cell membrane</keyword>
<evidence type="ECO:0000256" key="1">
    <source>
        <dbReference type="ARBA" id="ARBA00003456"/>
    </source>
</evidence>
<dbReference type="OrthoDB" id="9812769at2"/>
<comment type="subcellular location">
    <subcellularLocation>
        <location evidence="11">Cell membrane</location>
        <topology evidence="11">Peripheral membrane protein</topology>
    </subcellularLocation>
    <subcellularLocation>
        <location evidence="2">Membrane</location>
        <topology evidence="2">Peripheral membrane protein</topology>
    </subcellularLocation>
    <subcellularLocation>
        <location evidence="10">Thylakoid</location>
    </subcellularLocation>
</comment>
<dbReference type="Proteomes" id="UP000000323">
    <property type="component" value="Chromosome 1"/>
</dbReference>
<keyword evidence="9 11" id="KW-0066">ATP synthesis</keyword>
<evidence type="ECO:0000256" key="4">
    <source>
        <dbReference type="ARBA" id="ARBA00022448"/>
    </source>
</evidence>
<dbReference type="Pfam" id="PF00231">
    <property type="entry name" value="ATP-synt"/>
    <property type="match status" value="1"/>
</dbReference>
<evidence type="ECO:0000256" key="10">
    <source>
        <dbReference type="ARBA" id="ARBA00060385"/>
    </source>
</evidence>
<dbReference type="RefSeq" id="WP_012874022.1">
    <property type="nucleotide sequence ID" value="NC_013525.1"/>
</dbReference>
<organism evidence="12 13">
    <name type="scientific">Thermobaculum terrenum (strain ATCC BAA-798 / CCMEE 7001 / YNP1)</name>
    <dbReference type="NCBI Taxonomy" id="525904"/>
    <lineage>
        <taxon>Bacteria</taxon>
        <taxon>Bacillati</taxon>
        <taxon>Chloroflexota</taxon>
        <taxon>Chloroflexia</taxon>
        <taxon>Candidatus Thermobaculales</taxon>
        <taxon>Candidatus Thermobaculaceae</taxon>
        <taxon>Thermobaculum</taxon>
    </lineage>
</organism>
<dbReference type="PROSITE" id="PS00153">
    <property type="entry name" value="ATPASE_GAMMA"/>
    <property type="match status" value="1"/>
</dbReference>
<dbReference type="HOGENOM" id="CLU_050669_0_1_0"/>
<dbReference type="InterPro" id="IPR023632">
    <property type="entry name" value="ATP_synth_F1_gsu_CS"/>
</dbReference>
<keyword evidence="6 11" id="KW-0406">Ion transport</keyword>
<dbReference type="eggNOG" id="COG0224">
    <property type="taxonomic scope" value="Bacteria"/>
</dbReference>
<evidence type="ECO:0000256" key="2">
    <source>
        <dbReference type="ARBA" id="ARBA00004170"/>
    </source>
</evidence>
<comment type="similarity">
    <text evidence="3 11">Belongs to the ATPase gamma chain family.</text>
</comment>
<dbReference type="PRINTS" id="PR00126">
    <property type="entry name" value="ATPASEGAMMA"/>
</dbReference>
<dbReference type="FunFam" id="1.10.287.80:FF:000003">
    <property type="entry name" value="ATP synthase gamma chain, chloroplastic"/>
    <property type="match status" value="1"/>
</dbReference>
<dbReference type="GO" id="GO:0005524">
    <property type="term" value="F:ATP binding"/>
    <property type="evidence" value="ECO:0007669"/>
    <property type="project" value="UniProtKB-UniRule"/>
</dbReference>
<dbReference type="GO" id="GO:0005886">
    <property type="term" value="C:plasma membrane"/>
    <property type="evidence" value="ECO:0007669"/>
    <property type="project" value="UniProtKB-SubCell"/>
</dbReference>
<dbReference type="AlphaFoldDB" id="D1CDI1"/>